<evidence type="ECO:0000259" key="4">
    <source>
        <dbReference type="Pfam" id="PF10502"/>
    </source>
</evidence>
<dbReference type="InterPro" id="IPR000223">
    <property type="entry name" value="Pept_S26A_signal_pept_1"/>
</dbReference>
<dbReference type="InterPro" id="IPR019533">
    <property type="entry name" value="Peptidase_S26"/>
</dbReference>
<proteinExistence type="inferred from homology"/>
<dbReference type="AlphaFoldDB" id="A0A6H9G5Y6"/>
<dbReference type="SUPFAM" id="SSF51306">
    <property type="entry name" value="LexA/Signal peptidase"/>
    <property type="match status" value="1"/>
</dbReference>
<dbReference type="GO" id="GO:0006465">
    <property type="term" value="P:signal peptide processing"/>
    <property type="evidence" value="ECO:0007669"/>
    <property type="project" value="InterPro"/>
</dbReference>
<evidence type="ECO:0000256" key="3">
    <source>
        <dbReference type="SAM" id="Phobius"/>
    </source>
</evidence>
<feature type="transmembrane region" description="Helical" evidence="3">
    <location>
        <begin position="71"/>
        <end position="90"/>
    </location>
</feature>
<reference evidence="5 6" key="1">
    <citation type="submission" date="2019-02" db="EMBL/GenBank/DDBJ databases">
        <title>Draft genome sequence of Arthrospira platensis NIES-3787.</title>
        <authorList>
            <person name="Yamaguchi H."/>
            <person name="Suzuki S."/>
            <person name="Kawachi M."/>
        </authorList>
    </citation>
    <scope>NUCLEOTIDE SEQUENCE [LARGE SCALE GENOMIC DNA]</scope>
    <source>
        <strain evidence="5 6">NIES-3787</strain>
    </source>
</reference>
<evidence type="ECO:0000313" key="6">
    <source>
        <dbReference type="Proteomes" id="UP000438874"/>
    </source>
</evidence>
<comment type="similarity">
    <text evidence="2">Belongs to the peptidase S26 family.</text>
</comment>
<keyword evidence="3" id="KW-0472">Membrane</keyword>
<dbReference type="Pfam" id="PF10502">
    <property type="entry name" value="Peptidase_S26"/>
    <property type="match status" value="1"/>
</dbReference>
<dbReference type="InterPro" id="IPR036286">
    <property type="entry name" value="LexA/Signal_pep-like_sf"/>
</dbReference>
<organism evidence="5 6">
    <name type="scientific">Microcystis aeruginosa NIES-3787</name>
    <dbReference type="NCBI Taxonomy" id="2517782"/>
    <lineage>
        <taxon>Bacteria</taxon>
        <taxon>Bacillati</taxon>
        <taxon>Cyanobacteriota</taxon>
        <taxon>Cyanophyceae</taxon>
        <taxon>Oscillatoriophycideae</taxon>
        <taxon>Chroococcales</taxon>
        <taxon>Microcystaceae</taxon>
        <taxon>Microcystis</taxon>
    </lineage>
</organism>
<dbReference type="GO" id="GO:0004252">
    <property type="term" value="F:serine-type endopeptidase activity"/>
    <property type="evidence" value="ECO:0007669"/>
    <property type="project" value="InterPro"/>
</dbReference>
<feature type="domain" description="Peptidase S26" evidence="4">
    <location>
        <begin position="1"/>
        <end position="55"/>
    </location>
</feature>
<comment type="caution">
    <text evidence="5">The sequence shown here is derived from an EMBL/GenBank/DDBJ whole genome shotgun (WGS) entry which is preliminary data.</text>
</comment>
<comment type="subcellular location">
    <subcellularLocation>
        <location evidence="1">Cell membrane</location>
        <topology evidence="1">Single-pass type II membrane protein</topology>
    </subcellularLocation>
</comment>
<evidence type="ECO:0000256" key="2">
    <source>
        <dbReference type="ARBA" id="ARBA00009370"/>
    </source>
</evidence>
<dbReference type="Gene3D" id="2.10.109.10">
    <property type="entry name" value="Umud Fragment, subunit A"/>
    <property type="match status" value="1"/>
</dbReference>
<dbReference type="PANTHER" id="PTHR43390:SF1">
    <property type="entry name" value="CHLOROPLAST PROCESSING PEPTIDASE"/>
    <property type="match status" value="1"/>
</dbReference>
<dbReference type="Proteomes" id="UP000438874">
    <property type="component" value="Unassembled WGS sequence"/>
</dbReference>
<sequence>MIVFKNPEKIKQLEPNSGDFLMKRVIAIAGDTIEIRRRKVYLNWHVIEEPYTAELVNYEIEFMTIPQKPCLFWEIIVTIVLIPILGFFCPKVISLVKSIKFTGPSIVSSLCYDGDDWGNFDPSSSS</sequence>
<dbReference type="GO" id="GO:0005886">
    <property type="term" value="C:plasma membrane"/>
    <property type="evidence" value="ECO:0007669"/>
    <property type="project" value="UniProtKB-SubCell"/>
</dbReference>
<dbReference type="PANTHER" id="PTHR43390">
    <property type="entry name" value="SIGNAL PEPTIDASE I"/>
    <property type="match status" value="1"/>
</dbReference>
<evidence type="ECO:0000313" key="5">
    <source>
        <dbReference type="EMBL" id="GCL45917.1"/>
    </source>
</evidence>
<evidence type="ECO:0000256" key="1">
    <source>
        <dbReference type="ARBA" id="ARBA00004401"/>
    </source>
</evidence>
<gene>
    <name evidence="5" type="ORF">NIES3787_16050</name>
</gene>
<keyword evidence="3" id="KW-1133">Transmembrane helix</keyword>
<protein>
    <submittedName>
        <fullName evidence="5">Leader peptidase I</fullName>
    </submittedName>
</protein>
<keyword evidence="3" id="KW-0812">Transmembrane</keyword>
<dbReference type="EMBL" id="BJCH01000013">
    <property type="protein sequence ID" value="GCL45917.1"/>
    <property type="molecule type" value="Genomic_DNA"/>
</dbReference>
<accession>A0A6H9G5Y6</accession>
<name>A0A6H9G5Y6_MICAE</name>